<dbReference type="UniPathway" id="UPA00148"/>
<dbReference type="PANTHER" id="PTHR36925">
    <property type="entry name" value="COBALT-PRECORRIN-6A REDUCTASE"/>
    <property type="match status" value="1"/>
</dbReference>
<name>A0A5B8FFV9_9RHOB</name>
<evidence type="ECO:0000313" key="5">
    <source>
        <dbReference type="Proteomes" id="UP000305888"/>
    </source>
</evidence>
<dbReference type="GO" id="GO:0016994">
    <property type="term" value="F:precorrin-6A reductase activity"/>
    <property type="evidence" value="ECO:0007669"/>
    <property type="project" value="InterPro"/>
</dbReference>
<dbReference type="KEGG" id="ppru:FDP22_00710"/>
<dbReference type="EMBL" id="CP040818">
    <property type="protein sequence ID" value="QDL90441.1"/>
    <property type="molecule type" value="Genomic_DNA"/>
</dbReference>
<accession>A0A5B8FFV9</accession>
<evidence type="ECO:0000256" key="2">
    <source>
        <dbReference type="ARBA" id="ARBA00022573"/>
    </source>
</evidence>
<evidence type="ECO:0000256" key="1">
    <source>
        <dbReference type="ARBA" id="ARBA00004953"/>
    </source>
</evidence>
<protein>
    <submittedName>
        <fullName evidence="4">Cobalt-precorrin-6A reductase</fullName>
        <ecNumber evidence="4">1.3.1.106</ecNumber>
    </submittedName>
</protein>
<dbReference type="AlphaFoldDB" id="A0A5B8FFV9"/>
<reference evidence="4 5" key="1">
    <citation type="submission" date="2019-06" db="EMBL/GenBank/DDBJ databases">
        <title>Genome sequence of Rhodobacteraceae bacterium D4M1.</title>
        <authorList>
            <person name="Cao J."/>
        </authorList>
    </citation>
    <scope>NUCLEOTIDE SEQUENCE [LARGE SCALE GENOMIC DNA]</scope>
    <source>
        <strain evidence="4 5">D4M1</strain>
    </source>
</reference>
<proteinExistence type="predicted"/>
<evidence type="ECO:0000256" key="3">
    <source>
        <dbReference type="ARBA" id="ARBA00023002"/>
    </source>
</evidence>
<organism evidence="4 5">
    <name type="scientific">Paroceanicella profunda</name>
    <dbReference type="NCBI Taxonomy" id="2579971"/>
    <lineage>
        <taxon>Bacteria</taxon>
        <taxon>Pseudomonadati</taxon>
        <taxon>Pseudomonadota</taxon>
        <taxon>Alphaproteobacteria</taxon>
        <taxon>Rhodobacterales</taxon>
        <taxon>Paracoccaceae</taxon>
        <taxon>Paroceanicella</taxon>
    </lineage>
</organism>
<dbReference type="InterPro" id="IPR003723">
    <property type="entry name" value="Precorrin-6x_reduct"/>
</dbReference>
<dbReference type="RefSeq" id="WP_138577244.1">
    <property type="nucleotide sequence ID" value="NZ_CP040818.1"/>
</dbReference>
<comment type="pathway">
    <text evidence="1">Cofactor biosynthesis; adenosylcobalamin biosynthesis.</text>
</comment>
<dbReference type="PANTHER" id="PTHR36925:SF1">
    <property type="entry name" value="COBALT-PRECORRIN-6A REDUCTASE"/>
    <property type="match status" value="1"/>
</dbReference>
<gene>
    <name evidence="4" type="ORF">FDP22_00710</name>
</gene>
<dbReference type="OrthoDB" id="5183775at2"/>
<dbReference type="EC" id="1.3.1.106" evidence="4"/>
<evidence type="ECO:0000313" key="4">
    <source>
        <dbReference type="EMBL" id="QDL90441.1"/>
    </source>
</evidence>
<dbReference type="GO" id="GO:0009236">
    <property type="term" value="P:cobalamin biosynthetic process"/>
    <property type="evidence" value="ECO:0007669"/>
    <property type="project" value="UniProtKB-UniPathway"/>
</dbReference>
<keyword evidence="3 4" id="KW-0560">Oxidoreductase</keyword>
<dbReference type="Pfam" id="PF02571">
    <property type="entry name" value="CbiJ"/>
    <property type="match status" value="1"/>
</dbReference>
<sequence length="243" mass="24886">MKLLVLAGTAEARGFAAAAVTAGHDVTVSLAGLTARPASLAGRQRVGGFGGAQGLAALLEAEGFHALVDATHPFAARISAHAVRAAEQTGRALLRLERPGWPPEPGWLRVPDLAAAAAALPVRARVFLSTGAQSLAAFAGRADCWFLARGAEDGPFPLAQGLRVTGRPPFTAAAERRLMEAHRIGLLVSRNSGGAREKLDAAAALGVTVVMVDRPPPPAPAAGRARVETVAEALGWLAAQSAK</sequence>
<keyword evidence="2" id="KW-0169">Cobalamin biosynthesis</keyword>
<dbReference type="PROSITE" id="PS51014">
    <property type="entry name" value="COBK_CBIJ"/>
    <property type="match status" value="1"/>
</dbReference>
<dbReference type="Proteomes" id="UP000305888">
    <property type="component" value="Chromosome"/>
</dbReference>
<dbReference type="NCBIfam" id="NF005968">
    <property type="entry name" value="PRK08057.1-2"/>
    <property type="match status" value="1"/>
</dbReference>
<keyword evidence="5" id="KW-1185">Reference proteome</keyword>